<name>A0ABX0M3V5_9BURK</name>
<organism evidence="1 2">
    <name type="scientific">Massilia aquatica</name>
    <dbReference type="NCBI Taxonomy" id="2609000"/>
    <lineage>
        <taxon>Bacteria</taxon>
        <taxon>Pseudomonadati</taxon>
        <taxon>Pseudomonadota</taxon>
        <taxon>Betaproteobacteria</taxon>
        <taxon>Burkholderiales</taxon>
        <taxon>Oxalobacteraceae</taxon>
        <taxon>Telluria group</taxon>
        <taxon>Massilia</taxon>
    </lineage>
</organism>
<gene>
    <name evidence="1" type="ORF">F1609_06195</name>
</gene>
<comment type="caution">
    <text evidence="1">The sequence shown here is derived from an EMBL/GenBank/DDBJ whole genome shotgun (WGS) entry which is preliminary data.</text>
</comment>
<evidence type="ECO:0000313" key="1">
    <source>
        <dbReference type="EMBL" id="NHZ39760.1"/>
    </source>
</evidence>
<dbReference type="RefSeq" id="WP_167075642.1">
    <property type="nucleotide sequence ID" value="NZ_VVIW01000003.1"/>
</dbReference>
<sequence>MDVYATGGKLDSKIVIDDGAEKSTGMASCRAGSELRKQADTKSSFLDIISIYNRDDVLNKP</sequence>
<accession>A0ABX0M3V5</accession>
<dbReference type="EMBL" id="VVIW01000003">
    <property type="protein sequence ID" value="NHZ39760.1"/>
    <property type="molecule type" value="Genomic_DNA"/>
</dbReference>
<evidence type="ECO:0000313" key="2">
    <source>
        <dbReference type="Proteomes" id="UP000819052"/>
    </source>
</evidence>
<reference evidence="1 2" key="1">
    <citation type="submission" date="2019-09" db="EMBL/GenBank/DDBJ databases">
        <title>Taxonomy of Antarctic Massilia spp.: description of Massilia rubra sp. nov., Massilia aquatica sp. nov., Massilia mucilaginosa sp. nov., Massilia frigida sp. nov. isolated from streams, lakes and regoliths.</title>
        <authorList>
            <person name="Holochova P."/>
            <person name="Sedlacek I."/>
            <person name="Kralova S."/>
            <person name="Maslanova I."/>
            <person name="Busse H.-J."/>
            <person name="Stankova E."/>
            <person name="Vrbovska V."/>
            <person name="Kovarovic V."/>
            <person name="Bartak M."/>
            <person name="Svec P."/>
            <person name="Pantucek R."/>
        </authorList>
    </citation>
    <scope>NUCLEOTIDE SEQUENCE [LARGE SCALE GENOMIC DNA]</scope>
    <source>
        <strain evidence="1 2">CCM 8693</strain>
    </source>
</reference>
<dbReference type="Proteomes" id="UP000819052">
    <property type="component" value="Unassembled WGS sequence"/>
</dbReference>
<proteinExistence type="predicted"/>
<protein>
    <submittedName>
        <fullName evidence="1">Uncharacterized protein</fullName>
    </submittedName>
</protein>
<keyword evidence="2" id="KW-1185">Reference proteome</keyword>